<evidence type="ECO:0000313" key="8">
    <source>
        <dbReference type="Proteomes" id="UP000694865"/>
    </source>
</evidence>
<dbReference type="InterPro" id="IPR002401">
    <property type="entry name" value="Cyt_P450_E_grp-I"/>
</dbReference>
<evidence type="ECO:0000256" key="4">
    <source>
        <dbReference type="ARBA" id="ARBA00023002"/>
    </source>
</evidence>
<dbReference type="InterPro" id="IPR017972">
    <property type="entry name" value="Cyt_P450_CS"/>
</dbReference>
<keyword evidence="8" id="KW-1185">Reference proteome</keyword>
<evidence type="ECO:0000256" key="3">
    <source>
        <dbReference type="ARBA" id="ARBA00022723"/>
    </source>
</evidence>
<comment type="similarity">
    <text evidence="1 7">Belongs to the cytochrome P450 family.</text>
</comment>
<accession>A0ABM0M9T6</accession>
<keyword evidence="5 7" id="KW-0408">Iron</keyword>
<dbReference type="PROSITE" id="PS00086">
    <property type="entry name" value="CYTOCHROME_P450"/>
    <property type="match status" value="1"/>
</dbReference>
<dbReference type="GeneID" id="102810387"/>
<dbReference type="PRINTS" id="PR00385">
    <property type="entry name" value="P450"/>
</dbReference>
<keyword evidence="2 7" id="KW-0349">Heme</keyword>
<evidence type="ECO:0000313" key="9">
    <source>
        <dbReference type="RefSeq" id="XP_006816777.1"/>
    </source>
</evidence>
<dbReference type="InterPro" id="IPR036396">
    <property type="entry name" value="Cyt_P450_sf"/>
</dbReference>
<sequence length="450" mass="52101">MFKRLINPICGNKFIFKSDVYSVKLFTTNVVVINSYKALQEAMITRGSDFADRPQNFTTARIITDYKDITFQNYTDQLKRHRKILQTAMRANGTKGWQKLISKEIDKFLESLSRKAGTLFDIDHSLTVTSFNVVCDMVIGRTFTENDMEFNNFQDATREVTMCLLATNVVAYYDYVPWVKVFMRSKLQYMKDVSDRRYRFLESELEHHIATFDREKPRDMIDMILIEREDSDMKADDMYSNAHIIQSLIDLLSAGVETAISATKWLLIELIHHPDIQAKIHQELDEVIGGDRLPVYSDRQNLPYVEAAIYEALRIHSTVPLGVFRCTARDTSLGGHDIPTNTIVIPNHWAIDHDEKVFEDPYSFNPQRFIDPKTGLLVSYNNMNFAPFSMGRRVCLGEVFGRMKYFLIVSNILHQFEFVVPPGVEKPSREGILGLTYHPKPFEVMVKKRK</sequence>
<reference evidence="9" key="1">
    <citation type="submission" date="2025-08" db="UniProtKB">
        <authorList>
            <consortium name="RefSeq"/>
        </authorList>
    </citation>
    <scope>IDENTIFICATION</scope>
    <source>
        <tissue evidence="9">Testes</tissue>
    </source>
</reference>
<organism evidence="8 9">
    <name type="scientific">Saccoglossus kowalevskii</name>
    <name type="common">Acorn worm</name>
    <dbReference type="NCBI Taxonomy" id="10224"/>
    <lineage>
        <taxon>Eukaryota</taxon>
        <taxon>Metazoa</taxon>
        <taxon>Hemichordata</taxon>
        <taxon>Enteropneusta</taxon>
        <taxon>Harrimaniidae</taxon>
        <taxon>Saccoglossus</taxon>
    </lineage>
</organism>
<evidence type="ECO:0000256" key="6">
    <source>
        <dbReference type="ARBA" id="ARBA00023033"/>
    </source>
</evidence>
<keyword evidence="4 7" id="KW-0560">Oxidoreductase</keyword>
<dbReference type="PANTHER" id="PTHR24289">
    <property type="entry name" value="STEROID 17-ALPHA-HYDROXYLASE/17,20 LYASE"/>
    <property type="match status" value="1"/>
</dbReference>
<name>A0ABM0M9T6_SACKO</name>
<dbReference type="Pfam" id="PF00067">
    <property type="entry name" value="p450"/>
    <property type="match status" value="1"/>
</dbReference>
<dbReference type="PANTHER" id="PTHR24289:SF1">
    <property type="entry name" value="STEROID 17-ALPHA-HYDROXYLASE_17,20 LYASE"/>
    <property type="match status" value="1"/>
</dbReference>
<gene>
    <name evidence="9" type="primary">LOC102810387</name>
</gene>
<keyword evidence="3 7" id="KW-0479">Metal-binding</keyword>
<dbReference type="RefSeq" id="XP_006816777.1">
    <property type="nucleotide sequence ID" value="XM_006816714.1"/>
</dbReference>
<keyword evidence="6 7" id="KW-0503">Monooxygenase</keyword>
<proteinExistence type="inferred from homology"/>
<evidence type="ECO:0000256" key="7">
    <source>
        <dbReference type="RuleBase" id="RU000461"/>
    </source>
</evidence>
<evidence type="ECO:0000256" key="1">
    <source>
        <dbReference type="ARBA" id="ARBA00010617"/>
    </source>
</evidence>
<dbReference type="InterPro" id="IPR001128">
    <property type="entry name" value="Cyt_P450"/>
</dbReference>
<dbReference type="Gene3D" id="1.10.630.10">
    <property type="entry name" value="Cytochrome P450"/>
    <property type="match status" value="1"/>
</dbReference>
<dbReference type="SUPFAM" id="SSF48264">
    <property type="entry name" value="Cytochrome P450"/>
    <property type="match status" value="1"/>
</dbReference>
<evidence type="ECO:0000256" key="5">
    <source>
        <dbReference type="ARBA" id="ARBA00023004"/>
    </source>
</evidence>
<dbReference type="PRINTS" id="PR00463">
    <property type="entry name" value="EP450I"/>
</dbReference>
<protein>
    <submittedName>
        <fullName evidence="9">Steroid 17-alpha-hydroxylase/17,20 lyase-like</fullName>
    </submittedName>
</protein>
<dbReference type="Proteomes" id="UP000694865">
    <property type="component" value="Unplaced"/>
</dbReference>
<evidence type="ECO:0000256" key="2">
    <source>
        <dbReference type="ARBA" id="ARBA00022617"/>
    </source>
</evidence>